<organism evidence="3 4">
    <name type="scientific">Laceyella tengchongensis</name>
    <dbReference type="NCBI Taxonomy" id="574699"/>
    <lineage>
        <taxon>Bacteria</taxon>
        <taxon>Bacillati</taxon>
        <taxon>Bacillota</taxon>
        <taxon>Bacilli</taxon>
        <taxon>Bacillales</taxon>
        <taxon>Thermoactinomycetaceae</taxon>
        <taxon>Laceyella</taxon>
    </lineage>
</organism>
<dbReference type="AlphaFoldDB" id="A0AA46AFY1"/>
<dbReference type="RefSeq" id="WP_189318900.1">
    <property type="nucleotide sequence ID" value="NZ_FXTU01000004.1"/>
</dbReference>
<accession>A0AA46AFY1</accession>
<dbReference type="PANTHER" id="PTHR31088">
    <property type="entry name" value="MEMBRANE-ASSOCIATED PROTEIN VIPP1, CHLOROPLASTIC"/>
    <property type="match status" value="1"/>
</dbReference>
<feature type="coiled-coil region" evidence="2">
    <location>
        <begin position="114"/>
        <end position="187"/>
    </location>
</feature>
<comment type="caution">
    <text evidence="3">The sequence shown here is derived from an EMBL/GenBank/DDBJ whole genome shotgun (WGS) entry which is preliminary data.</text>
</comment>
<gene>
    <name evidence="3" type="ORF">SAMN06265361_104108</name>
</gene>
<proteinExistence type="inferred from homology"/>
<dbReference type="Proteomes" id="UP001157946">
    <property type="component" value="Unassembled WGS sequence"/>
</dbReference>
<evidence type="ECO:0000256" key="1">
    <source>
        <dbReference type="ARBA" id="ARBA00043985"/>
    </source>
</evidence>
<dbReference type="InterPro" id="IPR007157">
    <property type="entry name" value="PspA_VIPP1"/>
</dbReference>
<sequence>MSWQRIWDYLVATYHEIINDAEKPEAMLKRHLRNIEKEISSAKAMLAKQQLLTEQYRRQASDAGKLAEKRAEQARIAKEAGEEELANRALAEEEYYREKVKEYEGYAHKSTTQTDALRHRVSQLEKKYLDLKDKKNELVARAEMAKANQRVQAMLHFTTSDTLLKEFQRIEERIAEMEIKTRELAGENPTEAKLIPASSSAAQIALNPAEGSS</sequence>
<keyword evidence="2" id="KW-0175">Coiled coil</keyword>
<reference evidence="3" key="1">
    <citation type="submission" date="2017-05" db="EMBL/GenBank/DDBJ databases">
        <authorList>
            <person name="Varghese N."/>
            <person name="Submissions S."/>
        </authorList>
    </citation>
    <scope>NUCLEOTIDE SEQUENCE</scope>
    <source>
        <strain evidence="3">DSM 45262</strain>
    </source>
</reference>
<name>A0AA46AFY1_9BACL</name>
<evidence type="ECO:0000256" key="2">
    <source>
        <dbReference type="SAM" id="Coils"/>
    </source>
</evidence>
<dbReference type="EMBL" id="FXTU01000004">
    <property type="protein sequence ID" value="SMP22756.1"/>
    <property type="molecule type" value="Genomic_DNA"/>
</dbReference>
<keyword evidence="4" id="KW-1185">Reference proteome</keyword>
<dbReference type="PANTHER" id="PTHR31088:SF6">
    <property type="entry name" value="PHAGE SHOCK PROTEIN A"/>
    <property type="match status" value="1"/>
</dbReference>
<dbReference type="Pfam" id="PF04012">
    <property type="entry name" value="PspA_IM30"/>
    <property type="match status" value="1"/>
</dbReference>
<comment type="similarity">
    <text evidence="1">Belongs to the PspA/Vipp/IM30 family.</text>
</comment>
<protein>
    <submittedName>
        <fullName evidence="3">Phage shock protein A (PspA) family protein</fullName>
    </submittedName>
</protein>
<evidence type="ECO:0000313" key="4">
    <source>
        <dbReference type="Proteomes" id="UP001157946"/>
    </source>
</evidence>
<evidence type="ECO:0000313" key="3">
    <source>
        <dbReference type="EMBL" id="SMP22756.1"/>
    </source>
</evidence>